<dbReference type="Proteomes" id="UP000297245">
    <property type="component" value="Unassembled WGS sequence"/>
</dbReference>
<feature type="region of interest" description="Disordered" evidence="1">
    <location>
        <begin position="171"/>
        <end position="201"/>
    </location>
</feature>
<proteinExistence type="predicted"/>
<evidence type="ECO:0000313" key="3">
    <source>
        <dbReference type="Proteomes" id="UP000297245"/>
    </source>
</evidence>
<dbReference type="AlphaFoldDB" id="A0A4S8KM05"/>
<evidence type="ECO:0000256" key="1">
    <source>
        <dbReference type="SAM" id="MobiDB-lite"/>
    </source>
</evidence>
<name>A0A4S8KM05_DENBC</name>
<gene>
    <name evidence="2" type="ORF">K435DRAFT_813591</name>
</gene>
<dbReference type="OrthoDB" id="3056812at2759"/>
<accession>A0A4S8KM05</accession>
<organism evidence="2 3">
    <name type="scientific">Dendrothele bispora (strain CBS 962.96)</name>
    <dbReference type="NCBI Taxonomy" id="1314807"/>
    <lineage>
        <taxon>Eukaryota</taxon>
        <taxon>Fungi</taxon>
        <taxon>Dikarya</taxon>
        <taxon>Basidiomycota</taxon>
        <taxon>Agaricomycotina</taxon>
        <taxon>Agaricomycetes</taxon>
        <taxon>Agaricomycetidae</taxon>
        <taxon>Agaricales</taxon>
        <taxon>Agaricales incertae sedis</taxon>
        <taxon>Dendrothele</taxon>
    </lineage>
</organism>
<sequence>MVDFSTHIQNNYSTLEVFGVTLDALELVLLQHFPKLRKLLRRARLQLELLGFLARKSVVFRVPIILLLQETIISGQASPVGRETRLGSQGFPLQVHKQQAQRIHRHKVEIRNEETHLSVTADLDLTRYLQVMPSLKVAEAADTDLSNLIGEALWSESFLIFGVQLQSISHEEKKRDPCAEQGAPLALTTRPQMEKVDDKEQ</sequence>
<protein>
    <submittedName>
        <fullName evidence="2">Uncharacterized protein</fullName>
    </submittedName>
</protein>
<keyword evidence="3" id="KW-1185">Reference proteome</keyword>
<evidence type="ECO:0000313" key="2">
    <source>
        <dbReference type="EMBL" id="THU76238.1"/>
    </source>
</evidence>
<reference evidence="2 3" key="1">
    <citation type="journal article" date="2019" name="Nat. Ecol. Evol.">
        <title>Megaphylogeny resolves global patterns of mushroom evolution.</title>
        <authorList>
            <person name="Varga T."/>
            <person name="Krizsan K."/>
            <person name="Foldi C."/>
            <person name="Dima B."/>
            <person name="Sanchez-Garcia M."/>
            <person name="Sanchez-Ramirez S."/>
            <person name="Szollosi G.J."/>
            <person name="Szarkandi J.G."/>
            <person name="Papp V."/>
            <person name="Albert L."/>
            <person name="Andreopoulos W."/>
            <person name="Angelini C."/>
            <person name="Antonin V."/>
            <person name="Barry K.W."/>
            <person name="Bougher N.L."/>
            <person name="Buchanan P."/>
            <person name="Buyck B."/>
            <person name="Bense V."/>
            <person name="Catcheside P."/>
            <person name="Chovatia M."/>
            <person name="Cooper J."/>
            <person name="Damon W."/>
            <person name="Desjardin D."/>
            <person name="Finy P."/>
            <person name="Geml J."/>
            <person name="Haridas S."/>
            <person name="Hughes K."/>
            <person name="Justo A."/>
            <person name="Karasinski D."/>
            <person name="Kautmanova I."/>
            <person name="Kiss B."/>
            <person name="Kocsube S."/>
            <person name="Kotiranta H."/>
            <person name="LaButti K.M."/>
            <person name="Lechner B.E."/>
            <person name="Liimatainen K."/>
            <person name="Lipzen A."/>
            <person name="Lukacs Z."/>
            <person name="Mihaltcheva S."/>
            <person name="Morgado L.N."/>
            <person name="Niskanen T."/>
            <person name="Noordeloos M.E."/>
            <person name="Ohm R.A."/>
            <person name="Ortiz-Santana B."/>
            <person name="Ovrebo C."/>
            <person name="Racz N."/>
            <person name="Riley R."/>
            <person name="Savchenko A."/>
            <person name="Shiryaev A."/>
            <person name="Soop K."/>
            <person name="Spirin V."/>
            <person name="Szebenyi C."/>
            <person name="Tomsovsky M."/>
            <person name="Tulloss R.E."/>
            <person name="Uehling J."/>
            <person name="Grigoriev I.V."/>
            <person name="Vagvolgyi C."/>
            <person name="Papp T."/>
            <person name="Martin F.M."/>
            <person name="Miettinen O."/>
            <person name="Hibbett D.S."/>
            <person name="Nagy L.G."/>
        </authorList>
    </citation>
    <scope>NUCLEOTIDE SEQUENCE [LARGE SCALE GENOMIC DNA]</scope>
    <source>
        <strain evidence="2 3">CBS 962.96</strain>
    </source>
</reference>
<dbReference type="EMBL" id="ML181058">
    <property type="protein sequence ID" value="THU76238.1"/>
    <property type="molecule type" value="Genomic_DNA"/>
</dbReference>
<feature type="compositionally biased region" description="Basic and acidic residues" evidence="1">
    <location>
        <begin position="192"/>
        <end position="201"/>
    </location>
</feature>